<evidence type="ECO:0000313" key="2">
    <source>
        <dbReference type="EMBL" id="EJK62325.1"/>
    </source>
</evidence>
<keyword evidence="3" id="KW-1185">Reference proteome</keyword>
<dbReference type="OrthoDB" id="49304at2759"/>
<sequence length="350" mass="38531">MLACLVDELAVKTVDVLFSRNANDPPRHPIARGYLLHAGRNGRKLQVELQIRPPVGRGRLGARVCCFLGCTLLRSMARWMPSLREGESRETRSFERNEDSSSGSRRPSGKSFAASVAVNSLGLSGEFCPPITALRTGRVFMLPNDDRDEALNLEMRSEKSYEDAQTAGARTPRSTRHTRGSKKNTSDALDFRLRAMFFISDDEGQTLAFLLSSKMLNRETPSRGGATKSSKESQSLQQWDGFPSQLPTSSPTIDVATFDWDLKETINNQSEDNHYMRMSSDGSVFALGTRANNNIGSLHVYELSGDTVTIRETLLGDDDQQGYFGNGVAFSADGSVMAASDFGYEDNTGR</sequence>
<feature type="region of interest" description="Disordered" evidence="1">
    <location>
        <begin position="218"/>
        <end position="250"/>
    </location>
</feature>
<feature type="region of interest" description="Disordered" evidence="1">
    <location>
        <begin position="157"/>
        <end position="185"/>
    </location>
</feature>
<dbReference type="AlphaFoldDB" id="K0SAM9"/>
<comment type="caution">
    <text evidence="2">The sequence shown here is derived from an EMBL/GenBank/DDBJ whole genome shotgun (WGS) entry which is preliminary data.</text>
</comment>
<protein>
    <submittedName>
        <fullName evidence="2">Uncharacterized protein</fullName>
    </submittedName>
</protein>
<evidence type="ECO:0000256" key="1">
    <source>
        <dbReference type="SAM" id="MobiDB-lite"/>
    </source>
</evidence>
<name>K0SAM9_THAOC</name>
<accession>K0SAM9</accession>
<dbReference type="SUPFAM" id="SSF82171">
    <property type="entry name" value="DPP6 N-terminal domain-like"/>
    <property type="match status" value="1"/>
</dbReference>
<feature type="compositionally biased region" description="Basic and acidic residues" evidence="1">
    <location>
        <begin position="84"/>
        <end position="99"/>
    </location>
</feature>
<evidence type="ECO:0000313" key="3">
    <source>
        <dbReference type="Proteomes" id="UP000266841"/>
    </source>
</evidence>
<gene>
    <name evidence="2" type="ORF">THAOC_17068</name>
</gene>
<feature type="compositionally biased region" description="Basic residues" evidence="1">
    <location>
        <begin position="173"/>
        <end position="182"/>
    </location>
</feature>
<feature type="non-terminal residue" evidence="2">
    <location>
        <position position="350"/>
    </location>
</feature>
<feature type="compositionally biased region" description="Low complexity" evidence="1">
    <location>
        <begin position="100"/>
        <end position="111"/>
    </location>
</feature>
<reference evidence="2 3" key="1">
    <citation type="journal article" date="2012" name="Genome Biol.">
        <title>Genome and low-iron response of an oceanic diatom adapted to chronic iron limitation.</title>
        <authorList>
            <person name="Lommer M."/>
            <person name="Specht M."/>
            <person name="Roy A.S."/>
            <person name="Kraemer L."/>
            <person name="Andreson R."/>
            <person name="Gutowska M.A."/>
            <person name="Wolf J."/>
            <person name="Bergner S.V."/>
            <person name="Schilhabel M.B."/>
            <person name="Klostermeier U.C."/>
            <person name="Beiko R.G."/>
            <person name="Rosenstiel P."/>
            <person name="Hippler M."/>
            <person name="Laroche J."/>
        </authorList>
    </citation>
    <scope>NUCLEOTIDE SEQUENCE [LARGE SCALE GENOMIC DNA]</scope>
    <source>
        <strain evidence="2 3">CCMP1005</strain>
    </source>
</reference>
<proteinExistence type="predicted"/>
<dbReference type="Proteomes" id="UP000266841">
    <property type="component" value="Unassembled WGS sequence"/>
</dbReference>
<feature type="region of interest" description="Disordered" evidence="1">
    <location>
        <begin position="84"/>
        <end position="111"/>
    </location>
</feature>
<organism evidence="2 3">
    <name type="scientific">Thalassiosira oceanica</name>
    <name type="common">Marine diatom</name>
    <dbReference type="NCBI Taxonomy" id="159749"/>
    <lineage>
        <taxon>Eukaryota</taxon>
        <taxon>Sar</taxon>
        <taxon>Stramenopiles</taxon>
        <taxon>Ochrophyta</taxon>
        <taxon>Bacillariophyta</taxon>
        <taxon>Coscinodiscophyceae</taxon>
        <taxon>Thalassiosirophycidae</taxon>
        <taxon>Thalassiosirales</taxon>
        <taxon>Thalassiosiraceae</taxon>
        <taxon>Thalassiosira</taxon>
    </lineage>
</organism>
<dbReference type="EMBL" id="AGNL01018969">
    <property type="protein sequence ID" value="EJK62325.1"/>
    <property type="molecule type" value="Genomic_DNA"/>
</dbReference>